<keyword evidence="2" id="KW-1185">Reference proteome</keyword>
<evidence type="ECO:0000313" key="1">
    <source>
        <dbReference type="EMBL" id="BBP43361.1"/>
    </source>
</evidence>
<reference evidence="2" key="1">
    <citation type="submission" date="2019-11" db="EMBL/GenBank/DDBJ databases">
        <title>Isolation and characterization of two novel species in the genus Thiomicrorhabdus.</title>
        <authorList>
            <person name="Mochizuki J."/>
            <person name="Kojima H."/>
            <person name="Fukui M."/>
        </authorList>
    </citation>
    <scope>NUCLEOTIDE SEQUENCE [LARGE SCALE GENOMIC DNA]</scope>
    <source>
        <strain evidence="2">AkT22</strain>
    </source>
</reference>
<dbReference type="EMBL" id="AP021888">
    <property type="protein sequence ID" value="BBP43361.1"/>
    <property type="molecule type" value="Genomic_DNA"/>
</dbReference>
<evidence type="ECO:0008006" key="3">
    <source>
        <dbReference type="Google" id="ProtNLM"/>
    </source>
</evidence>
<accession>A0A6F8PMM4</accession>
<gene>
    <name evidence="1" type="ORF">THMIRHAT_11070</name>
</gene>
<dbReference type="KEGG" id="tzo:THMIRHAT_11070"/>
<sequence length="98" mass="11198">MGSLTIRLDDEADALLEHFSKVLNQNKSHLARTGIMNYLQQQQVLEEQKAALKNAITLESHAEVASRVRESELSYVLSDEEYEQEMDAFFAKELGLIR</sequence>
<name>A0A6F8PMM4_9GAMM</name>
<proteinExistence type="predicted"/>
<dbReference type="RefSeq" id="WP_173291174.1">
    <property type="nucleotide sequence ID" value="NZ_AP021888.1"/>
</dbReference>
<protein>
    <recommendedName>
        <fullName evidence="3">Ribbon-helix-helix protein CopG domain-containing protein</fullName>
    </recommendedName>
</protein>
<dbReference type="Proteomes" id="UP000501466">
    <property type="component" value="Chromosome"/>
</dbReference>
<evidence type="ECO:0000313" key="2">
    <source>
        <dbReference type="Proteomes" id="UP000501466"/>
    </source>
</evidence>
<dbReference type="AlphaFoldDB" id="A0A6F8PMM4"/>
<organism evidence="1 2">
    <name type="scientific">Thiosulfativibrio zosterae</name>
    <dbReference type="NCBI Taxonomy" id="2675053"/>
    <lineage>
        <taxon>Bacteria</taxon>
        <taxon>Pseudomonadati</taxon>
        <taxon>Pseudomonadota</taxon>
        <taxon>Gammaproteobacteria</taxon>
        <taxon>Thiotrichales</taxon>
        <taxon>Piscirickettsiaceae</taxon>
        <taxon>Thiosulfativibrio</taxon>
    </lineage>
</organism>